<gene>
    <name evidence="1" type="ORF">RNAN_1178</name>
</gene>
<keyword evidence="2" id="KW-1185">Reference proteome</keyword>
<protein>
    <submittedName>
        <fullName evidence="1">Uncharacterized protein</fullName>
    </submittedName>
</protein>
<evidence type="ECO:0000313" key="1">
    <source>
        <dbReference type="EMBL" id="GAB58207.1"/>
    </source>
</evidence>
<reference evidence="1 2" key="1">
    <citation type="journal article" date="2012" name="J. Bacteriol.">
        <title>Genome Sequence of the Protease-Producing Bacterium Rheinheimera nanhaiensis E407-8T, Isolated from Deep-Sea Sediment of the South China Sea.</title>
        <authorList>
            <person name="Zhang X.-Y."/>
            <person name="Zhang Y.-J."/>
            <person name="Qin Q.-L."/>
            <person name="Xie B.-B."/>
            <person name="Chen X.-L."/>
            <person name="Zhou B.-C."/>
            <person name="Zhang Y.-Z."/>
        </authorList>
    </citation>
    <scope>NUCLEOTIDE SEQUENCE [LARGE SCALE GENOMIC DNA]</scope>
    <source>
        <strain evidence="1 2">E407-8</strain>
    </source>
</reference>
<evidence type="ECO:0000313" key="2">
    <source>
        <dbReference type="Proteomes" id="UP000004374"/>
    </source>
</evidence>
<sequence length="45" mass="4940">MSGTEFDKALYAYALSAKARGKKLRYVVDNSHTTCIISGLSEVDE</sequence>
<dbReference type="Proteomes" id="UP000004374">
    <property type="component" value="Unassembled WGS sequence"/>
</dbReference>
<dbReference type="EMBL" id="BAFK01000005">
    <property type="protein sequence ID" value="GAB58207.1"/>
    <property type="molecule type" value="Genomic_DNA"/>
</dbReference>
<proteinExistence type="predicted"/>
<comment type="caution">
    <text evidence="1">The sequence shown here is derived from an EMBL/GenBank/DDBJ whole genome shotgun (WGS) entry which is preliminary data.</text>
</comment>
<dbReference type="AlphaFoldDB" id="I1DVX9"/>
<organism evidence="1 2">
    <name type="scientific">Rheinheimera nanhaiensis E407-8</name>
    <dbReference type="NCBI Taxonomy" id="562729"/>
    <lineage>
        <taxon>Bacteria</taxon>
        <taxon>Pseudomonadati</taxon>
        <taxon>Pseudomonadota</taxon>
        <taxon>Gammaproteobacteria</taxon>
        <taxon>Chromatiales</taxon>
        <taxon>Chromatiaceae</taxon>
        <taxon>Rheinheimera</taxon>
    </lineage>
</organism>
<name>I1DVX9_9GAMM</name>
<accession>I1DVX9</accession>